<sequence length="244" mass="26782">MLAMSLDDVKALTFDTGGTILDWHTGFSNALAKAGAKHGLEKDWPAIANELRRRSLGLSVNMGKEAPPDHNHDGSHRMALDAVIAENGLDAFTEEDRHDIAYTTAHNLRVWPDFPAVLPRLREKYICASFTILSFKMIIDTAKKNGLNWDAVFSCEGIGKYKTLPEAYLTAAKWLQLEPGEICMVACHNFDLDAAKNAGFNTAFVSRSDEWGAAGPPDPDPNPHHDIIVDSFPDLAQQLGIKGL</sequence>
<gene>
    <name evidence="2" type="ORF">METZ01_LOCUS31357</name>
</gene>
<dbReference type="Pfam" id="PF00702">
    <property type="entry name" value="Hydrolase"/>
    <property type="match status" value="1"/>
</dbReference>
<evidence type="ECO:0000313" key="2">
    <source>
        <dbReference type="EMBL" id="SUZ78503.1"/>
    </source>
</evidence>
<dbReference type="SUPFAM" id="SSF56784">
    <property type="entry name" value="HAD-like"/>
    <property type="match status" value="1"/>
</dbReference>
<dbReference type="PANTHER" id="PTHR43316:SF3">
    <property type="entry name" value="HALOACID DEHALOGENASE, TYPE II (AFU_ORTHOLOGUE AFUA_2G07750)-RELATED"/>
    <property type="match status" value="1"/>
</dbReference>
<evidence type="ECO:0000256" key="1">
    <source>
        <dbReference type="ARBA" id="ARBA00022801"/>
    </source>
</evidence>
<dbReference type="Gene3D" id="1.10.150.750">
    <property type="match status" value="1"/>
</dbReference>
<organism evidence="2">
    <name type="scientific">marine metagenome</name>
    <dbReference type="NCBI Taxonomy" id="408172"/>
    <lineage>
        <taxon>unclassified sequences</taxon>
        <taxon>metagenomes</taxon>
        <taxon>ecological metagenomes</taxon>
    </lineage>
</organism>
<dbReference type="AlphaFoldDB" id="A0A381QLQ5"/>
<reference evidence="2" key="1">
    <citation type="submission" date="2018-05" db="EMBL/GenBank/DDBJ databases">
        <authorList>
            <person name="Lanie J.A."/>
            <person name="Ng W.-L."/>
            <person name="Kazmierczak K.M."/>
            <person name="Andrzejewski T.M."/>
            <person name="Davidsen T.M."/>
            <person name="Wayne K.J."/>
            <person name="Tettelin H."/>
            <person name="Glass J.I."/>
            <person name="Rusch D."/>
            <person name="Podicherti R."/>
            <person name="Tsui H.-C.T."/>
            <person name="Winkler M.E."/>
        </authorList>
    </citation>
    <scope>NUCLEOTIDE SEQUENCE</scope>
</reference>
<dbReference type="Gene3D" id="3.40.50.1000">
    <property type="entry name" value="HAD superfamily/HAD-like"/>
    <property type="match status" value="1"/>
</dbReference>
<proteinExistence type="predicted"/>
<dbReference type="InterPro" id="IPR023214">
    <property type="entry name" value="HAD_sf"/>
</dbReference>
<evidence type="ECO:0008006" key="3">
    <source>
        <dbReference type="Google" id="ProtNLM"/>
    </source>
</evidence>
<dbReference type="InterPro" id="IPR051540">
    <property type="entry name" value="S-2-haloacid_dehalogenase"/>
</dbReference>
<protein>
    <recommendedName>
        <fullName evidence="3">Haloacid dehalogenase, type II</fullName>
    </recommendedName>
</protein>
<dbReference type="EMBL" id="UINC01001356">
    <property type="protein sequence ID" value="SUZ78503.1"/>
    <property type="molecule type" value="Genomic_DNA"/>
</dbReference>
<dbReference type="InterPro" id="IPR036412">
    <property type="entry name" value="HAD-like_sf"/>
</dbReference>
<accession>A0A381QLQ5</accession>
<dbReference type="GO" id="GO:0016787">
    <property type="term" value="F:hydrolase activity"/>
    <property type="evidence" value="ECO:0007669"/>
    <property type="project" value="UniProtKB-KW"/>
</dbReference>
<dbReference type="PANTHER" id="PTHR43316">
    <property type="entry name" value="HYDROLASE, HALOACID DELAHOGENASE-RELATED"/>
    <property type="match status" value="1"/>
</dbReference>
<keyword evidence="1" id="KW-0378">Hydrolase</keyword>
<name>A0A381QLQ5_9ZZZZ</name>